<sequence>MSRYWGDLSCSRVKLFACFELVDLILVLFEPCHAWPRASTPKRCPSYSARSYMNQPNPVSDLGVEFILGSMFLIASVRGVWMPAGSTSTHKTTADTRESTCRS</sequence>
<reference evidence="2" key="1">
    <citation type="journal article" date="2023" name="Mol. Phylogenet. Evol.">
        <title>Genome-scale phylogeny and comparative genomics of the fungal order Sordariales.</title>
        <authorList>
            <person name="Hensen N."/>
            <person name="Bonometti L."/>
            <person name="Westerberg I."/>
            <person name="Brannstrom I.O."/>
            <person name="Guillou S."/>
            <person name="Cros-Aarteil S."/>
            <person name="Calhoun S."/>
            <person name="Haridas S."/>
            <person name="Kuo A."/>
            <person name="Mondo S."/>
            <person name="Pangilinan J."/>
            <person name="Riley R."/>
            <person name="LaButti K."/>
            <person name="Andreopoulos B."/>
            <person name="Lipzen A."/>
            <person name="Chen C."/>
            <person name="Yan M."/>
            <person name="Daum C."/>
            <person name="Ng V."/>
            <person name="Clum A."/>
            <person name="Steindorff A."/>
            <person name="Ohm R.A."/>
            <person name="Martin F."/>
            <person name="Silar P."/>
            <person name="Natvig D.O."/>
            <person name="Lalanne C."/>
            <person name="Gautier V."/>
            <person name="Ament-Velasquez S.L."/>
            <person name="Kruys A."/>
            <person name="Hutchinson M.I."/>
            <person name="Powell A.J."/>
            <person name="Barry K."/>
            <person name="Miller A.N."/>
            <person name="Grigoriev I.V."/>
            <person name="Debuchy R."/>
            <person name="Gladieux P."/>
            <person name="Hiltunen Thoren M."/>
            <person name="Johannesson H."/>
        </authorList>
    </citation>
    <scope>NUCLEOTIDE SEQUENCE</scope>
    <source>
        <strain evidence="2">FGSC 1904</strain>
    </source>
</reference>
<protein>
    <recommendedName>
        <fullName evidence="4">Secreted protein</fullName>
    </recommendedName>
</protein>
<keyword evidence="1" id="KW-0732">Signal</keyword>
<reference evidence="2" key="2">
    <citation type="submission" date="2023-07" db="EMBL/GenBank/DDBJ databases">
        <authorList>
            <consortium name="Lawrence Berkeley National Laboratory"/>
            <person name="Haridas S."/>
            <person name="Hensen N."/>
            <person name="Bonometti L."/>
            <person name="Westerberg I."/>
            <person name="Brannstrom I.O."/>
            <person name="Guillou S."/>
            <person name="Cros-Aarteil S."/>
            <person name="Calhoun S."/>
            <person name="Kuo A."/>
            <person name="Mondo S."/>
            <person name="Pangilinan J."/>
            <person name="Riley R."/>
            <person name="LaButti K."/>
            <person name="Andreopoulos B."/>
            <person name="Lipzen A."/>
            <person name="Chen C."/>
            <person name="Yanf M."/>
            <person name="Daum C."/>
            <person name="Ng V."/>
            <person name="Clum A."/>
            <person name="Steindorff A."/>
            <person name="Ohm R."/>
            <person name="Martin F."/>
            <person name="Silar P."/>
            <person name="Natvig D."/>
            <person name="Lalanne C."/>
            <person name="Gautier V."/>
            <person name="Ament-velasquez S.L."/>
            <person name="Kruys A."/>
            <person name="Hutchinson M.I."/>
            <person name="Powell A.J."/>
            <person name="Barry K."/>
            <person name="Miller A.N."/>
            <person name="Grigoriev I.V."/>
            <person name="Debuchy R."/>
            <person name="Gladieux P."/>
            <person name="Thoren M.H."/>
            <person name="Johannesson H."/>
        </authorList>
    </citation>
    <scope>NUCLEOTIDE SEQUENCE</scope>
    <source>
        <strain evidence="2">FGSC 1904</strain>
    </source>
</reference>
<proteinExistence type="predicted"/>
<gene>
    <name evidence="2" type="ORF">B0T20DRAFT_35064</name>
</gene>
<dbReference type="AlphaFoldDB" id="A0AAE0P8Q9"/>
<organism evidence="2 3">
    <name type="scientific">Sordaria brevicollis</name>
    <dbReference type="NCBI Taxonomy" id="83679"/>
    <lineage>
        <taxon>Eukaryota</taxon>
        <taxon>Fungi</taxon>
        <taxon>Dikarya</taxon>
        <taxon>Ascomycota</taxon>
        <taxon>Pezizomycotina</taxon>
        <taxon>Sordariomycetes</taxon>
        <taxon>Sordariomycetidae</taxon>
        <taxon>Sordariales</taxon>
        <taxon>Sordariaceae</taxon>
        <taxon>Sordaria</taxon>
    </lineage>
</organism>
<keyword evidence="3" id="KW-1185">Reference proteome</keyword>
<dbReference type="EMBL" id="JAUTDP010000010">
    <property type="protein sequence ID" value="KAK3395441.1"/>
    <property type="molecule type" value="Genomic_DNA"/>
</dbReference>
<name>A0AAE0P8Q9_SORBR</name>
<feature type="signal peptide" evidence="1">
    <location>
        <begin position="1"/>
        <end position="34"/>
    </location>
</feature>
<evidence type="ECO:0008006" key="4">
    <source>
        <dbReference type="Google" id="ProtNLM"/>
    </source>
</evidence>
<evidence type="ECO:0000313" key="2">
    <source>
        <dbReference type="EMBL" id="KAK3395441.1"/>
    </source>
</evidence>
<comment type="caution">
    <text evidence="2">The sequence shown here is derived from an EMBL/GenBank/DDBJ whole genome shotgun (WGS) entry which is preliminary data.</text>
</comment>
<evidence type="ECO:0000313" key="3">
    <source>
        <dbReference type="Proteomes" id="UP001281003"/>
    </source>
</evidence>
<feature type="chain" id="PRO_5042223813" description="Secreted protein" evidence="1">
    <location>
        <begin position="35"/>
        <end position="103"/>
    </location>
</feature>
<dbReference type="Proteomes" id="UP001281003">
    <property type="component" value="Unassembled WGS sequence"/>
</dbReference>
<accession>A0AAE0P8Q9</accession>
<evidence type="ECO:0000256" key="1">
    <source>
        <dbReference type="SAM" id="SignalP"/>
    </source>
</evidence>